<dbReference type="PANTHER" id="PTHR40460">
    <property type="entry name" value="CHROMOSOME 1, WHOLE GENOME SHOTGUN SEQUENCE"/>
    <property type="match status" value="1"/>
</dbReference>
<dbReference type="Proteomes" id="UP000076532">
    <property type="component" value="Unassembled WGS sequence"/>
</dbReference>
<name>A0A165Y235_9AGAM</name>
<dbReference type="InterPro" id="IPR036629">
    <property type="entry name" value="YjbJ_sf"/>
</dbReference>
<protein>
    <submittedName>
        <fullName evidence="2">Mismatched base pair and cruciform DNA recognition protein</fullName>
    </submittedName>
</protein>
<sequence length="105" mass="10861">MASNTGEPDKTTGQFHSLKGTVVETIGDLTGAQTWTNSGKEEHAAGEAEYNAAQTKQFVDGAADRVGGYKDSVLGAISGDKTQQAAGNVRKEAGHAQQKANEPAV</sequence>
<evidence type="ECO:0000256" key="1">
    <source>
        <dbReference type="SAM" id="MobiDB-lite"/>
    </source>
</evidence>
<reference evidence="2 3" key="1">
    <citation type="journal article" date="2016" name="Mol. Biol. Evol.">
        <title>Comparative Genomics of Early-Diverging Mushroom-Forming Fungi Provides Insights into the Origins of Lignocellulose Decay Capabilities.</title>
        <authorList>
            <person name="Nagy L.G."/>
            <person name="Riley R."/>
            <person name="Tritt A."/>
            <person name="Adam C."/>
            <person name="Daum C."/>
            <person name="Floudas D."/>
            <person name="Sun H."/>
            <person name="Yadav J.S."/>
            <person name="Pangilinan J."/>
            <person name="Larsson K.H."/>
            <person name="Matsuura K."/>
            <person name="Barry K."/>
            <person name="Labutti K."/>
            <person name="Kuo R."/>
            <person name="Ohm R.A."/>
            <person name="Bhattacharya S.S."/>
            <person name="Shirouzu T."/>
            <person name="Yoshinaga Y."/>
            <person name="Martin F.M."/>
            <person name="Grigoriev I.V."/>
            <person name="Hibbett D.S."/>
        </authorList>
    </citation>
    <scope>NUCLEOTIDE SEQUENCE [LARGE SCALE GENOMIC DNA]</scope>
    <source>
        <strain evidence="2 3">CBS 109695</strain>
    </source>
</reference>
<feature type="region of interest" description="Disordered" evidence="1">
    <location>
        <begin position="83"/>
        <end position="105"/>
    </location>
</feature>
<dbReference type="AlphaFoldDB" id="A0A165Y235"/>
<dbReference type="PANTHER" id="PTHR40460:SF1">
    <property type="entry name" value="CSBD-LIKE DOMAIN-CONTAINING PROTEIN"/>
    <property type="match status" value="1"/>
</dbReference>
<organism evidence="2 3">
    <name type="scientific">Athelia psychrophila</name>
    <dbReference type="NCBI Taxonomy" id="1759441"/>
    <lineage>
        <taxon>Eukaryota</taxon>
        <taxon>Fungi</taxon>
        <taxon>Dikarya</taxon>
        <taxon>Basidiomycota</taxon>
        <taxon>Agaricomycotina</taxon>
        <taxon>Agaricomycetes</taxon>
        <taxon>Agaricomycetidae</taxon>
        <taxon>Atheliales</taxon>
        <taxon>Atheliaceae</taxon>
        <taxon>Athelia</taxon>
    </lineage>
</organism>
<proteinExistence type="predicted"/>
<dbReference type="EMBL" id="KV417707">
    <property type="protein sequence ID" value="KZP09127.1"/>
    <property type="molecule type" value="Genomic_DNA"/>
</dbReference>
<keyword evidence="3" id="KW-1185">Reference proteome</keyword>
<accession>A0A165Y235</accession>
<dbReference type="SUPFAM" id="SSF69047">
    <property type="entry name" value="Hypothetical protein YjbJ"/>
    <property type="match status" value="1"/>
</dbReference>
<evidence type="ECO:0000313" key="2">
    <source>
        <dbReference type="EMBL" id="KZP09127.1"/>
    </source>
</evidence>
<evidence type="ECO:0000313" key="3">
    <source>
        <dbReference type="Proteomes" id="UP000076532"/>
    </source>
</evidence>
<dbReference type="STRING" id="436010.A0A165Y235"/>
<dbReference type="OrthoDB" id="9999611at2759"/>
<gene>
    <name evidence="2" type="ORF">FIBSPDRAFT_914133</name>
</gene>